<name>A0AB39ZBL2_DROSZ</name>
<evidence type="ECO:0008006" key="4">
    <source>
        <dbReference type="Google" id="ProtNLM"/>
    </source>
</evidence>
<keyword evidence="2" id="KW-1185">Reference proteome</keyword>
<dbReference type="InterPro" id="IPR009818">
    <property type="entry name" value="PAM2_motif"/>
</dbReference>
<dbReference type="RefSeq" id="XP_016932318.3">
    <property type="nucleotide sequence ID" value="XM_017076829.4"/>
</dbReference>
<evidence type="ECO:0000313" key="3">
    <source>
        <dbReference type="RefSeq" id="XP_016932318.3"/>
    </source>
</evidence>
<dbReference type="AlphaFoldDB" id="A0AB39ZBL2"/>
<gene>
    <name evidence="3" type="primary">LOC108011637</name>
</gene>
<reference evidence="3" key="2">
    <citation type="submission" date="2025-08" db="UniProtKB">
        <authorList>
            <consortium name="RefSeq"/>
        </authorList>
    </citation>
    <scope>IDENTIFICATION</scope>
</reference>
<dbReference type="GeneID" id="108011637"/>
<accession>A0AB39ZBL2</accession>
<dbReference type="Pfam" id="PF07145">
    <property type="entry name" value="PAM2"/>
    <property type="match status" value="1"/>
</dbReference>
<proteinExistence type="predicted"/>
<dbReference type="Proteomes" id="UP001652628">
    <property type="component" value="Chromosome 2L"/>
</dbReference>
<organism evidence="2 3">
    <name type="scientific">Drosophila suzukii</name>
    <name type="common">Spotted-wing drosophila fruit fly</name>
    <dbReference type="NCBI Taxonomy" id="28584"/>
    <lineage>
        <taxon>Eukaryota</taxon>
        <taxon>Metazoa</taxon>
        <taxon>Ecdysozoa</taxon>
        <taxon>Arthropoda</taxon>
        <taxon>Hexapoda</taxon>
        <taxon>Insecta</taxon>
        <taxon>Pterygota</taxon>
        <taxon>Neoptera</taxon>
        <taxon>Endopterygota</taxon>
        <taxon>Diptera</taxon>
        <taxon>Brachycera</taxon>
        <taxon>Muscomorpha</taxon>
        <taxon>Ephydroidea</taxon>
        <taxon>Drosophilidae</taxon>
        <taxon>Drosophila</taxon>
        <taxon>Sophophora</taxon>
    </lineage>
</organism>
<evidence type="ECO:0000313" key="2">
    <source>
        <dbReference type="Proteomes" id="UP001652628"/>
    </source>
</evidence>
<feature type="region of interest" description="Disordered" evidence="1">
    <location>
        <begin position="1"/>
        <end position="42"/>
    </location>
</feature>
<reference evidence="2" key="1">
    <citation type="submission" date="2025-05" db="UniProtKB">
        <authorList>
            <consortium name="RefSeq"/>
        </authorList>
    </citation>
    <scope>NUCLEOTIDE SEQUENCE [LARGE SCALE GENOMIC DNA]</scope>
</reference>
<evidence type="ECO:0000256" key="1">
    <source>
        <dbReference type="SAM" id="MobiDB-lite"/>
    </source>
</evidence>
<sequence length="194" mass="21674">MFKDTEAASTSGFAREVGGAHSTPDAPLPILGATPPEASRTLDRRLNPNAPEFVPDFKASQVAKKLFDDLSPYTRWSTASSEDISYGPRYESIWREATLQQQLRLPNPDFNYSLDPSEYEVGELEFDEVQAMNIGAESYDPLDRSTAVSQAMNPSAEIVGDVQSQLEESLDEGKNHRFQNRHSSRPTRRCCLLM</sequence>
<protein>
    <recommendedName>
        <fullName evidence="4">Ataxin-2 C-terminal domain-containing protein</fullName>
    </recommendedName>
</protein>